<keyword evidence="2" id="KW-1185">Reference proteome</keyword>
<dbReference type="EMBL" id="BMDY01000003">
    <property type="protein sequence ID" value="GGA95955.1"/>
    <property type="molecule type" value="Genomic_DNA"/>
</dbReference>
<protein>
    <recommendedName>
        <fullName evidence="3">Chorismate mutase</fullName>
    </recommendedName>
</protein>
<dbReference type="Proteomes" id="UP000651977">
    <property type="component" value="Unassembled WGS sequence"/>
</dbReference>
<name>A0ABQ1HY09_9ALTE</name>
<accession>A0ABQ1HY09</accession>
<proteinExistence type="predicted"/>
<reference evidence="2" key="1">
    <citation type="journal article" date="2019" name="Int. J. Syst. Evol. Microbiol.">
        <title>The Global Catalogue of Microorganisms (GCM) 10K type strain sequencing project: providing services to taxonomists for standard genome sequencing and annotation.</title>
        <authorList>
            <consortium name="The Broad Institute Genomics Platform"/>
            <consortium name="The Broad Institute Genome Sequencing Center for Infectious Disease"/>
            <person name="Wu L."/>
            <person name="Ma J."/>
        </authorList>
    </citation>
    <scope>NUCLEOTIDE SEQUENCE [LARGE SCALE GENOMIC DNA]</scope>
    <source>
        <strain evidence="2">CGMCC 1.10131</strain>
    </source>
</reference>
<gene>
    <name evidence="1" type="ORF">GCM10007414_06040</name>
</gene>
<evidence type="ECO:0000313" key="2">
    <source>
        <dbReference type="Proteomes" id="UP000651977"/>
    </source>
</evidence>
<evidence type="ECO:0008006" key="3">
    <source>
        <dbReference type="Google" id="ProtNLM"/>
    </source>
</evidence>
<evidence type="ECO:0000313" key="1">
    <source>
        <dbReference type="EMBL" id="GGA95955.1"/>
    </source>
</evidence>
<comment type="caution">
    <text evidence="1">The sequence shown here is derived from an EMBL/GenBank/DDBJ whole genome shotgun (WGS) entry which is preliminary data.</text>
</comment>
<organism evidence="1 2">
    <name type="scientific">Agarivorans gilvus</name>
    <dbReference type="NCBI Taxonomy" id="680279"/>
    <lineage>
        <taxon>Bacteria</taxon>
        <taxon>Pseudomonadati</taxon>
        <taxon>Pseudomonadota</taxon>
        <taxon>Gammaproteobacteria</taxon>
        <taxon>Alteromonadales</taxon>
        <taxon>Alteromonadaceae</taxon>
        <taxon>Agarivorans</taxon>
    </lineage>
</organism>
<sequence length="84" mass="9062">MTASNDAITERLSRALNAVKGLDALGLKINGMQLGNARPRIQIERPPKHLAPKGAEAITTRCLGGDPQRILAAIYKGCLVEWRA</sequence>
<dbReference type="RefSeq" id="WP_188407274.1">
    <property type="nucleotide sequence ID" value="NZ_BMDY01000003.1"/>
</dbReference>